<organism evidence="7 9">
    <name type="scientific">Rozella allomycis (strain CSF55)</name>
    <dbReference type="NCBI Taxonomy" id="988480"/>
    <lineage>
        <taxon>Eukaryota</taxon>
        <taxon>Fungi</taxon>
        <taxon>Fungi incertae sedis</taxon>
        <taxon>Cryptomycota</taxon>
        <taxon>Cryptomycota incertae sedis</taxon>
        <taxon>Rozella</taxon>
    </lineage>
</organism>
<accession>A0A075AW00</accession>
<evidence type="ECO:0000313" key="8">
    <source>
        <dbReference type="EMBL" id="RKP19213.1"/>
    </source>
</evidence>
<reference evidence="7 9" key="1">
    <citation type="journal article" date="2013" name="Curr. Biol.">
        <title>Shared signatures of parasitism and phylogenomics unite Cryptomycota and microsporidia.</title>
        <authorList>
            <person name="James T.Y."/>
            <person name="Pelin A."/>
            <person name="Bonen L."/>
            <person name="Ahrendt S."/>
            <person name="Sain D."/>
            <person name="Corradi N."/>
            <person name="Stajich J.E."/>
        </authorList>
    </citation>
    <scope>NUCLEOTIDE SEQUENCE [LARGE SCALE GENOMIC DNA]</scope>
    <source>
        <strain evidence="7 9">CSF55</strain>
        <strain evidence="7 9">CSF55</strain>
    </source>
</reference>
<dbReference type="InterPro" id="IPR020783">
    <property type="entry name" value="Ribosomal_uL11_C"/>
</dbReference>
<dbReference type="EMBL" id="KE561117">
    <property type="protein sequence ID" value="EPZ32694.1"/>
    <property type="molecule type" value="Genomic_DNA"/>
</dbReference>
<dbReference type="GO" id="GO:0070180">
    <property type="term" value="F:large ribosomal subunit rRNA binding"/>
    <property type="evidence" value="ECO:0007669"/>
    <property type="project" value="TreeGrafter"/>
</dbReference>
<dbReference type="InterPro" id="IPR036796">
    <property type="entry name" value="Ribosomal_uL11_N_sf"/>
</dbReference>
<name>A0A075AW00_ROZAC</name>
<dbReference type="SUPFAM" id="SSF46906">
    <property type="entry name" value="Ribosomal protein L11, C-terminal domain"/>
    <property type="match status" value="1"/>
</dbReference>
<dbReference type="OMA" id="CKQFNAK"/>
<dbReference type="InterPro" id="IPR036769">
    <property type="entry name" value="Ribosomal_uL11_C_sf"/>
</dbReference>
<dbReference type="SUPFAM" id="SSF54747">
    <property type="entry name" value="Ribosomal L11/L12e N-terminal domain"/>
    <property type="match status" value="1"/>
</dbReference>
<evidence type="ECO:0000256" key="3">
    <source>
        <dbReference type="ARBA" id="ARBA00023274"/>
    </source>
</evidence>
<evidence type="ECO:0000256" key="1">
    <source>
        <dbReference type="ARBA" id="ARBA00010537"/>
    </source>
</evidence>
<dbReference type="SMART" id="SM00649">
    <property type="entry name" value="RL11"/>
    <property type="match status" value="1"/>
</dbReference>
<keyword evidence="9" id="KW-1185">Reference proteome</keyword>
<dbReference type="InterPro" id="IPR000911">
    <property type="entry name" value="Ribosomal_uL11"/>
</dbReference>
<dbReference type="GO" id="GO:0006412">
    <property type="term" value="P:translation"/>
    <property type="evidence" value="ECO:0007669"/>
    <property type="project" value="InterPro"/>
</dbReference>
<evidence type="ECO:0000313" key="9">
    <source>
        <dbReference type="Proteomes" id="UP000030755"/>
    </source>
</evidence>
<dbReference type="HAMAP" id="MF_00736">
    <property type="entry name" value="Ribosomal_uL11"/>
    <property type="match status" value="1"/>
</dbReference>
<proteinExistence type="inferred from homology"/>
<dbReference type="Proteomes" id="UP000281549">
    <property type="component" value="Unassembled WGS sequence"/>
</dbReference>
<dbReference type="Proteomes" id="UP000030755">
    <property type="component" value="Unassembled WGS sequence"/>
</dbReference>
<dbReference type="Gene3D" id="1.10.10.250">
    <property type="entry name" value="Ribosomal protein L11, C-terminal domain"/>
    <property type="match status" value="1"/>
</dbReference>
<dbReference type="InterPro" id="IPR020784">
    <property type="entry name" value="Ribosomal_uL11_N"/>
</dbReference>
<feature type="domain" description="Large ribosomal subunit protein uL11 N-terminal" evidence="6">
    <location>
        <begin position="19"/>
        <end position="77"/>
    </location>
</feature>
<protein>
    <submittedName>
        <fullName evidence="7 8">Ribosomal protein L11</fullName>
    </submittedName>
</protein>
<evidence type="ECO:0000259" key="5">
    <source>
        <dbReference type="Pfam" id="PF00298"/>
    </source>
</evidence>
<evidence type="ECO:0000256" key="2">
    <source>
        <dbReference type="ARBA" id="ARBA00022980"/>
    </source>
</evidence>
<dbReference type="HOGENOM" id="CLU_074237_1_0_1"/>
<dbReference type="Pfam" id="PF03946">
    <property type="entry name" value="Ribosomal_L11_N"/>
    <property type="match status" value="1"/>
</dbReference>
<evidence type="ECO:0000256" key="4">
    <source>
        <dbReference type="RuleBase" id="RU003978"/>
    </source>
</evidence>
<evidence type="ECO:0000259" key="6">
    <source>
        <dbReference type="Pfam" id="PF03946"/>
    </source>
</evidence>
<dbReference type="STRING" id="988480.A0A075AW00"/>
<evidence type="ECO:0000313" key="7">
    <source>
        <dbReference type="EMBL" id="EPZ32694.1"/>
    </source>
</evidence>
<comment type="similarity">
    <text evidence="1 4">Belongs to the universal ribosomal protein uL11 family.</text>
</comment>
<dbReference type="OrthoDB" id="1091498at2759"/>
<reference evidence="10" key="2">
    <citation type="journal article" date="2018" name="Nat. Microbiol.">
        <title>Leveraging single-cell genomics to expand the fungal tree of life.</title>
        <authorList>
            <person name="Ahrendt S.R."/>
            <person name="Quandt C.A."/>
            <person name="Ciobanu D."/>
            <person name="Clum A."/>
            <person name="Salamov A."/>
            <person name="Andreopoulos B."/>
            <person name="Cheng J.F."/>
            <person name="Woyke T."/>
            <person name="Pelin A."/>
            <person name="Henrissat B."/>
            <person name="Reynolds N.K."/>
            <person name="Benny G.L."/>
            <person name="Smith M.E."/>
            <person name="James T.Y."/>
            <person name="Grigoriev I.V."/>
        </authorList>
    </citation>
    <scope>NUCLEOTIDE SEQUENCE [LARGE SCALE GENOMIC DNA]</scope>
    <source>
        <strain evidence="10">CSF55</strain>
    </source>
</reference>
<dbReference type="EMBL" id="ML005268">
    <property type="protein sequence ID" value="RKP19213.1"/>
    <property type="molecule type" value="Genomic_DNA"/>
</dbReference>
<dbReference type="PANTHER" id="PTHR11661:SF1">
    <property type="entry name" value="LARGE RIBOSOMAL SUBUNIT PROTEIN UL11M"/>
    <property type="match status" value="1"/>
</dbReference>
<dbReference type="GO" id="GO:0003735">
    <property type="term" value="F:structural constituent of ribosome"/>
    <property type="evidence" value="ECO:0007669"/>
    <property type="project" value="InterPro"/>
</dbReference>
<gene>
    <name evidence="7" type="ORF">O9G_000769</name>
    <name evidence="8" type="ORF">ROZALSC1DRAFT_29163</name>
</gene>
<reference evidence="8" key="3">
    <citation type="submission" date="2018-08" db="EMBL/GenBank/DDBJ databases">
        <title>Leveraging single-cell genomics to expand the Fungal Tree of Life.</title>
        <authorList>
            <consortium name="DOE Joint Genome Institute"/>
            <person name="Ahrendt S.R."/>
            <person name="Quandt C.A."/>
            <person name="Ciobanu D."/>
            <person name="Clum A."/>
            <person name="Salamov A."/>
            <person name="Andreopoulos B."/>
            <person name="Cheng J.-F."/>
            <person name="Woyke T."/>
            <person name="Pelin A."/>
            <person name="Henrissat B."/>
            <person name="Reynolds N."/>
            <person name="Benny G.L."/>
            <person name="Smith M.E."/>
            <person name="James T.Y."/>
            <person name="Grigoriev I.V."/>
        </authorList>
    </citation>
    <scope>NUCLEOTIDE SEQUENCE</scope>
    <source>
        <strain evidence="8">CSF55</strain>
    </source>
</reference>
<evidence type="ECO:0000313" key="10">
    <source>
        <dbReference type="Proteomes" id="UP000281549"/>
    </source>
</evidence>
<dbReference type="PANTHER" id="PTHR11661">
    <property type="entry name" value="60S RIBOSOMAL PROTEIN L12"/>
    <property type="match status" value="1"/>
</dbReference>
<dbReference type="Pfam" id="PF00298">
    <property type="entry name" value="Ribosomal_L11"/>
    <property type="match status" value="1"/>
</dbReference>
<feature type="domain" description="Large ribosomal subunit protein uL11 C-terminal" evidence="5">
    <location>
        <begin position="82"/>
        <end position="147"/>
    </location>
</feature>
<dbReference type="GO" id="GO:0005762">
    <property type="term" value="C:mitochondrial large ribosomal subunit"/>
    <property type="evidence" value="ECO:0007669"/>
    <property type="project" value="TreeGrafter"/>
</dbReference>
<keyword evidence="2 4" id="KW-0689">Ribosomal protein</keyword>
<sequence>MPKYFSPLGKQPDLISGFVRFRVPAGQASVGPPLGPVLGARGIKAMDFCKIFNEKTKMYTPGIPMRIDMKIYKDRSYRYEIKSPDLSWFFKRCTGSSKFHIGKDIECNGVITMRHIYEIAKLKENEPHYMQYSLQAICKNMLSRARAYKLKVIP</sequence>
<dbReference type="Gene3D" id="3.30.1550.10">
    <property type="entry name" value="Ribosomal protein L11/L12, N-terminal domain"/>
    <property type="match status" value="1"/>
</dbReference>
<dbReference type="AlphaFoldDB" id="A0A075AW00"/>
<dbReference type="CDD" id="cd00349">
    <property type="entry name" value="Ribosomal_L11"/>
    <property type="match status" value="1"/>
</dbReference>
<keyword evidence="3 4" id="KW-0687">Ribonucleoprotein</keyword>